<proteinExistence type="predicted"/>
<dbReference type="AlphaFoldDB" id="J7G303"/>
<gene>
    <name evidence="2" type="ORF">CMESO_241</name>
</gene>
<feature type="domain" description="Transcription factor TFIIIC triple barrel" evidence="1">
    <location>
        <begin position="6"/>
        <end position="73"/>
    </location>
</feature>
<sequence length="124" mass="15019">MNKNQIYLTIEIPEFDEITFTEKFTFIRITGIESEKPILRLNNYLFEGKWFHSPASTFVFSKEKINLFQSEKKTFSIDFFCDKKLKNLQQKFKILNSEFLSEPFGFFLYKRLRLHRIPLVFLKN</sequence>
<name>J7G303_9CRYP</name>
<accession>J7G303</accession>
<evidence type="ECO:0000313" key="2">
    <source>
        <dbReference type="EMBL" id="AFP65414.1"/>
    </source>
</evidence>
<protein>
    <recommendedName>
        <fullName evidence="1">Transcription factor TFIIIC triple barrel domain-containing protein</fullName>
    </recommendedName>
</protein>
<keyword evidence="2" id="KW-0542">Nucleomorph</keyword>
<geneLocation type="nucleomorph" evidence="2"/>
<dbReference type="Gene3D" id="2.60.40.4370">
    <property type="match status" value="1"/>
</dbReference>
<evidence type="ECO:0000259" key="1">
    <source>
        <dbReference type="Pfam" id="PF10419"/>
    </source>
</evidence>
<organism evidence="2 3">
    <name type="scientific">Chroomonas mesostigmatica CCMP1168</name>
    <dbReference type="NCBI Taxonomy" id="1195612"/>
    <lineage>
        <taxon>Eukaryota</taxon>
        <taxon>Cryptophyceae</taxon>
        <taxon>Pyrenomonadales</taxon>
        <taxon>Chroomonadaceae</taxon>
        <taxon>Chroomonas</taxon>
    </lineage>
</organism>
<reference evidence="2 3" key="1">
    <citation type="journal article" date="2012" name="Genome Biol. Evol.">
        <title>Nucleomorph genome sequence of the cryptophyte alga Chroomonas mesostigmatica CCMP1168 reveals lineage-specific gene loss and genome complexity.</title>
        <authorList>
            <person name="Moore C.E."/>
            <person name="Curtis B."/>
            <person name="Mills T."/>
            <person name="Tanifuji G."/>
            <person name="Archibald J.M."/>
        </authorList>
    </citation>
    <scope>NUCLEOTIDE SEQUENCE [LARGE SCALE GENOMIC DNA]</scope>
    <source>
        <strain evidence="2 3">CCMP1168</strain>
    </source>
</reference>
<dbReference type="Proteomes" id="UP000243348">
    <property type="component" value="Nucleomorph 2"/>
</dbReference>
<evidence type="ECO:0000313" key="3">
    <source>
        <dbReference type="Proteomes" id="UP000243348"/>
    </source>
</evidence>
<dbReference type="Pfam" id="PF10419">
    <property type="entry name" value="TFIIIC_sub6"/>
    <property type="match status" value="1"/>
</dbReference>
<dbReference type="EMBL" id="CP003681">
    <property type="protein sequence ID" value="AFP65414.1"/>
    <property type="molecule type" value="Genomic_DNA"/>
</dbReference>
<dbReference type="InterPro" id="IPR019481">
    <property type="entry name" value="TFIIIC_triple_barrel"/>
</dbReference>